<dbReference type="OrthoDB" id="9785929at2"/>
<dbReference type="EMBL" id="CP041666">
    <property type="protein sequence ID" value="QDP39839.1"/>
    <property type="molecule type" value="Genomic_DNA"/>
</dbReference>
<evidence type="ECO:0000256" key="1">
    <source>
        <dbReference type="ARBA" id="ARBA00000086"/>
    </source>
</evidence>
<dbReference type="GO" id="GO:0032131">
    <property type="term" value="F:alkylated DNA binding"/>
    <property type="evidence" value="ECO:0007669"/>
    <property type="project" value="TreeGrafter"/>
</dbReference>
<evidence type="ECO:0000259" key="6">
    <source>
        <dbReference type="SMART" id="SM00478"/>
    </source>
</evidence>
<dbReference type="InterPro" id="IPR011257">
    <property type="entry name" value="DNA_glycosylase"/>
</dbReference>
<dbReference type="SUPFAM" id="SSF48150">
    <property type="entry name" value="DNA-glycosylase"/>
    <property type="match status" value="1"/>
</dbReference>
<comment type="similarity">
    <text evidence="2">Belongs to the alkylbase DNA glycosidase AlkA family.</text>
</comment>
<dbReference type="CDD" id="cd00056">
    <property type="entry name" value="ENDO3c"/>
    <property type="match status" value="1"/>
</dbReference>
<dbReference type="PANTHER" id="PTHR43003:SF5">
    <property type="entry name" value="DNA-3-METHYLADENINE GLYCOSYLASE"/>
    <property type="match status" value="1"/>
</dbReference>
<keyword evidence="4" id="KW-0227">DNA damage</keyword>
<dbReference type="KEGG" id="aqt:FN924_06460"/>
<accession>A0A516KEM1</accession>
<dbReference type="FunFam" id="1.10.340.30:FF:000004">
    <property type="entry name" value="DNA-3-methyladenine glycosylase II"/>
    <property type="match status" value="1"/>
</dbReference>
<evidence type="ECO:0000256" key="4">
    <source>
        <dbReference type="ARBA" id="ARBA00022763"/>
    </source>
</evidence>
<evidence type="ECO:0000256" key="3">
    <source>
        <dbReference type="ARBA" id="ARBA00012000"/>
    </source>
</evidence>
<dbReference type="SMART" id="SM00478">
    <property type="entry name" value="ENDO3c"/>
    <property type="match status" value="1"/>
</dbReference>
<name>A0A516KEM1_9BACI</name>
<reference evidence="7 8" key="1">
    <citation type="submission" date="2019-07" db="EMBL/GenBank/DDBJ databases">
        <authorList>
            <person name="Li J."/>
        </authorList>
    </citation>
    <scope>NUCLEOTIDE SEQUENCE [LARGE SCALE GENOMIC DNA]</scope>
    <source>
        <strain evidence="7 8">TKL69</strain>
    </source>
</reference>
<dbReference type="GO" id="GO:0006285">
    <property type="term" value="P:base-excision repair, AP site formation"/>
    <property type="evidence" value="ECO:0007669"/>
    <property type="project" value="TreeGrafter"/>
</dbReference>
<evidence type="ECO:0000256" key="2">
    <source>
        <dbReference type="ARBA" id="ARBA00010817"/>
    </source>
</evidence>
<comment type="catalytic activity">
    <reaction evidence="1">
        <text>Hydrolysis of alkylated DNA, releasing 3-methyladenine, 3-methylguanine, 7-methylguanine and 7-methyladenine.</text>
        <dbReference type="EC" id="3.2.2.21"/>
    </reaction>
</comment>
<dbReference type="GO" id="GO:0008725">
    <property type="term" value="F:DNA-3-methyladenine glycosylase activity"/>
    <property type="evidence" value="ECO:0007669"/>
    <property type="project" value="TreeGrafter"/>
</dbReference>
<dbReference type="AlphaFoldDB" id="A0A516KEM1"/>
<dbReference type="InterPro" id="IPR051912">
    <property type="entry name" value="Alkylbase_DNA_Glycosylase/TA"/>
</dbReference>
<dbReference type="GO" id="GO:0006307">
    <property type="term" value="P:DNA alkylation repair"/>
    <property type="evidence" value="ECO:0007669"/>
    <property type="project" value="TreeGrafter"/>
</dbReference>
<keyword evidence="5" id="KW-0234">DNA repair</keyword>
<dbReference type="Proteomes" id="UP000315215">
    <property type="component" value="Chromosome"/>
</dbReference>
<dbReference type="GO" id="GO:0032993">
    <property type="term" value="C:protein-DNA complex"/>
    <property type="evidence" value="ECO:0007669"/>
    <property type="project" value="TreeGrafter"/>
</dbReference>
<evidence type="ECO:0000313" key="8">
    <source>
        <dbReference type="Proteomes" id="UP000315215"/>
    </source>
</evidence>
<evidence type="ECO:0000256" key="5">
    <source>
        <dbReference type="ARBA" id="ARBA00023204"/>
    </source>
</evidence>
<evidence type="ECO:0000313" key="7">
    <source>
        <dbReference type="EMBL" id="QDP39839.1"/>
    </source>
</evidence>
<protein>
    <recommendedName>
        <fullName evidence="3">DNA-3-methyladenine glycosylase II</fullName>
        <ecNumber evidence="3">3.2.2.21</ecNumber>
    </recommendedName>
</protein>
<feature type="domain" description="HhH-GPD" evidence="6">
    <location>
        <begin position="50"/>
        <end position="183"/>
    </location>
</feature>
<organism evidence="7 8">
    <name type="scientific">Radiobacillus deserti</name>
    <dbReference type="NCBI Taxonomy" id="2594883"/>
    <lineage>
        <taxon>Bacteria</taxon>
        <taxon>Bacillati</taxon>
        <taxon>Bacillota</taxon>
        <taxon>Bacilli</taxon>
        <taxon>Bacillales</taxon>
        <taxon>Bacillaceae</taxon>
        <taxon>Radiobacillus</taxon>
    </lineage>
</organism>
<dbReference type="InterPro" id="IPR003265">
    <property type="entry name" value="HhH-GPD_domain"/>
</dbReference>
<dbReference type="RefSeq" id="WP_143892810.1">
    <property type="nucleotide sequence ID" value="NZ_CP041666.1"/>
</dbReference>
<proteinExistence type="inferred from homology"/>
<dbReference type="EC" id="3.2.2.21" evidence="3"/>
<gene>
    <name evidence="7" type="ORF">FN924_06460</name>
</gene>
<dbReference type="Gene3D" id="1.10.340.30">
    <property type="entry name" value="Hypothetical protein, domain 2"/>
    <property type="match status" value="1"/>
</dbReference>
<dbReference type="GO" id="GO:0043916">
    <property type="term" value="F:DNA-7-methylguanine glycosylase activity"/>
    <property type="evidence" value="ECO:0007669"/>
    <property type="project" value="TreeGrafter"/>
</dbReference>
<keyword evidence="8" id="KW-1185">Reference proteome</keyword>
<dbReference type="PANTHER" id="PTHR43003">
    <property type="entry name" value="DNA-3-METHYLADENINE GLYCOSYLASE"/>
    <property type="match status" value="1"/>
</dbReference>
<dbReference type="Gene3D" id="1.10.1670.40">
    <property type="match status" value="1"/>
</dbReference>
<dbReference type="Pfam" id="PF00730">
    <property type="entry name" value="HhH-GPD"/>
    <property type="match status" value="1"/>
</dbReference>
<sequence>MKKLYFTIDHEFIQHLINRDPVLKKLIHKIGTIDITLQQNYYQSIVQQIIGQQLSLKAAATIIGRVEKQWKKFDPAIINELEDDVLRSAGVSKPKITYIRDLTEKHLTQEVDLSQLHLHSDEEVLQQLTSVKGIGKWTAEMFLIFSLGRLNVLSYGDVSIQNAIRWLYQLDKNTPLDLDIYRER</sequence>